<dbReference type="Proteomes" id="UP000773614">
    <property type="component" value="Unassembled WGS sequence"/>
</dbReference>
<dbReference type="EMBL" id="SPKJ01000013">
    <property type="protein sequence ID" value="MYZ47338.1"/>
    <property type="molecule type" value="Genomic_DNA"/>
</dbReference>
<protein>
    <submittedName>
        <fullName evidence="1">Uncharacterized protein</fullName>
    </submittedName>
</protein>
<sequence>MDKRDAMALLDVMRLQRVHEPPAIEQEKVVRAYLSIRNRRGNGTQAMTGVRSRDAQDIG</sequence>
<accession>A0A964T2Q5</accession>
<reference evidence="1" key="1">
    <citation type="submission" date="2019-03" db="EMBL/GenBank/DDBJ databases">
        <title>Afifella sp. nov., isolated from activated sludge.</title>
        <authorList>
            <person name="Li Q."/>
            <person name="Liu Y."/>
        </authorList>
    </citation>
    <scope>NUCLEOTIDE SEQUENCE</scope>
    <source>
        <strain evidence="1">L72</strain>
    </source>
</reference>
<comment type="caution">
    <text evidence="1">The sequence shown here is derived from an EMBL/GenBank/DDBJ whole genome shotgun (WGS) entry which is preliminary data.</text>
</comment>
<gene>
    <name evidence="1" type="ORF">E4O86_06395</name>
</gene>
<proteinExistence type="predicted"/>
<keyword evidence="2" id="KW-1185">Reference proteome</keyword>
<dbReference type="AlphaFoldDB" id="A0A964T2Q5"/>
<name>A0A964T2Q5_9HYPH</name>
<organism evidence="1 2">
    <name type="scientific">Propylenella binzhouense</name>
    <dbReference type="NCBI Taxonomy" id="2555902"/>
    <lineage>
        <taxon>Bacteria</taxon>
        <taxon>Pseudomonadati</taxon>
        <taxon>Pseudomonadota</taxon>
        <taxon>Alphaproteobacteria</taxon>
        <taxon>Hyphomicrobiales</taxon>
        <taxon>Propylenellaceae</taxon>
        <taxon>Propylenella</taxon>
    </lineage>
</organism>
<dbReference type="RefSeq" id="WP_161139688.1">
    <property type="nucleotide sequence ID" value="NZ_SPKJ01000013.1"/>
</dbReference>
<evidence type="ECO:0000313" key="1">
    <source>
        <dbReference type="EMBL" id="MYZ47338.1"/>
    </source>
</evidence>
<evidence type="ECO:0000313" key="2">
    <source>
        <dbReference type="Proteomes" id="UP000773614"/>
    </source>
</evidence>